<dbReference type="PANTHER" id="PTHR30469:SF15">
    <property type="entry name" value="HLYD FAMILY OF SECRETION PROTEINS"/>
    <property type="match status" value="1"/>
</dbReference>
<dbReference type="Gene3D" id="2.40.30.170">
    <property type="match status" value="1"/>
</dbReference>
<feature type="coiled-coil region" evidence="2">
    <location>
        <begin position="64"/>
        <end position="136"/>
    </location>
</feature>
<evidence type="ECO:0000256" key="1">
    <source>
        <dbReference type="ARBA" id="ARBA00009477"/>
    </source>
</evidence>
<dbReference type="Pfam" id="PF25954">
    <property type="entry name" value="Beta-barrel_RND_2"/>
    <property type="match status" value="1"/>
</dbReference>
<dbReference type="Gene3D" id="1.10.287.470">
    <property type="entry name" value="Helix hairpin bin"/>
    <property type="match status" value="1"/>
</dbReference>
<keyword evidence="3" id="KW-0732">Signal</keyword>
<accession>A0AB33GNK3</accession>
<dbReference type="Pfam" id="PF25917">
    <property type="entry name" value="BSH_RND"/>
    <property type="match status" value="1"/>
</dbReference>
<dbReference type="Gene3D" id="2.40.50.100">
    <property type="match status" value="1"/>
</dbReference>
<gene>
    <name evidence="6" type="ORF">AMOL_1668</name>
</gene>
<reference evidence="6 7" key="1">
    <citation type="submission" date="2018-08" db="EMBL/GenBank/DDBJ databases">
        <title>Complete genome of the Arcobacter molluscorum type strain LMG 25693.</title>
        <authorList>
            <person name="Miller W.G."/>
            <person name="Yee E."/>
            <person name="Bono J.L."/>
        </authorList>
    </citation>
    <scope>NUCLEOTIDE SEQUENCE [LARGE SCALE GENOMIC DNA]</scope>
    <source>
        <strain evidence="6 7">CECT 7696</strain>
    </source>
</reference>
<dbReference type="NCBIfam" id="TIGR01730">
    <property type="entry name" value="RND_mfp"/>
    <property type="match status" value="1"/>
</dbReference>
<protein>
    <submittedName>
        <fullName evidence="6">RND family efflux system, membrane fusion protein</fullName>
    </submittedName>
</protein>
<dbReference type="AlphaFoldDB" id="A0AB33GNK3"/>
<name>A0AB33GNK3_9BACT</name>
<dbReference type="SUPFAM" id="SSF111369">
    <property type="entry name" value="HlyD-like secretion proteins"/>
    <property type="match status" value="1"/>
</dbReference>
<dbReference type="EMBL" id="CP032098">
    <property type="protein sequence ID" value="AXX92633.1"/>
    <property type="molecule type" value="Genomic_DNA"/>
</dbReference>
<dbReference type="GO" id="GO:0015562">
    <property type="term" value="F:efflux transmembrane transporter activity"/>
    <property type="evidence" value="ECO:0007669"/>
    <property type="project" value="TreeGrafter"/>
</dbReference>
<dbReference type="KEGG" id="amol:AMOL_1668"/>
<feature type="signal peptide" evidence="3">
    <location>
        <begin position="1"/>
        <end position="17"/>
    </location>
</feature>
<sequence>MMKLFIAIFLMISCLYAQTIQTSGTVISDNQKVITSKHMGYIKQVNVTEGSYVKKGDLLYIIDSTSLNSQKNEILNNLEILKNNQDNLYINLNRYKRLYKDDLVSKYDVEQLELKYNNLKNQIQIVKEKLKNINNEFKYLKVKSPIDAMVIKKSINVANMAIVGQPALILTDMNKLKVKTQINESDLLNIKSAQNVKIFIPSLKLTTKGKVSAIIPNIDTTSHSFTIKIDFLTKNKNIYPGMYAQIDIFVKDNGNKNEQ</sequence>
<feature type="chain" id="PRO_5044227630" evidence="3">
    <location>
        <begin position="18"/>
        <end position="259"/>
    </location>
</feature>
<evidence type="ECO:0000256" key="2">
    <source>
        <dbReference type="SAM" id="Coils"/>
    </source>
</evidence>
<dbReference type="PANTHER" id="PTHR30469">
    <property type="entry name" value="MULTIDRUG RESISTANCE PROTEIN MDTA"/>
    <property type="match status" value="1"/>
</dbReference>
<feature type="domain" description="CusB-like beta-barrel" evidence="5">
    <location>
        <begin position="178"/>
        <end position="247"/>
    </location>
</feature>
<organism evidence="6 7">
    <name type="scientific">Malaciobacter molluscorum LMG 25693</name>
    <dbReference type="NCBI Taxonomy" id="870501"/>
    <lineage>
        <taxon>Bacteria</taxon>
        <taxon>Pseudomonadati</taxon>
        <taxon>Campylobacterota</taxon>
        <taxon>Epsilonproteobacteria</taxon>
        <taxon>Campylobacterales</taxon>
        <taxon>Arcobacteraceae</taxon>
        <taxon>Malaciobacter</taxon>
    </lineage>
</organism>
<keyword evidence="2" id="KW-0175">Coiled coil</keyword>
<evidence type="ECO:0000313" key="7">
    <source>
        <dbReference type="Proteomes" id="UP000262712"/>
    </source>
</evidence>
<dbReference type="GO" id="GO:1990281">
    <property type="term" value="C:efflux pump complex"/>
    <property type="evidence" value="ECO:0007669"/>
    <property type="project" value="TreeGrafter"/>
</dbReference>
<feature type="domain" description="Multidrug resistance protein MdtA-like barrel-sandwich hybrid" evidence="4">
    <location>
        <begin position="34"/>
        <end position="171"/>
    </location>
</feature>
<dbReference type="RefSeq" id="WP_228149941.1">
    <property type="nucleotide sequence ID" value="NZ_CP032098.1"/>
</dbReference>
<evidence type="ECO:0000259" key="4">
    <source>
        <dbReference type="Pfam" id="PF25917"/>
    </source>
</evidence>
<dbReference type="InterPro" id="IPR006143">
    <property type="entry name" value="RND_pump_MFP"/>
</dbReference>
<dbReference type="InterPro" id="IPR058625">
    <property type="entry name" value="MdtA-like_BSH"/>
</dbReference>
<dbReference type="Proteomes" id="UP000262712">
    <property type="component" value="Chromosome"/>
</dbReference>
<evidence type="ECO:0000313" key="6">
    <source>
        <dbReference type="EMBL" id="AXX92633.1"/>
    </source>
</evidence>
<proteinExistence type="inferred from homology"/>
<evidence type="ECO:0000256" key="3">
    <source>
        <dbReference type="SAM" id="SignalP"/>
    </source>
</evidence>
<evidence type="ECO:0000259" key="5">
    <source>
        <dbReference type="Pfam" id="PF25954"/>
    </source>
</evidence>
<dbReference type="InterPro" id="IPR058792">
    <property type="entry name" value="Beta-barrel_RND_2"/>
</dbReference>
<comment type="similarity">
    <text evidence="1">Belongs to the membrane fusion protein (MFP) (TC 8.A.1) family.</text>
</comment>